<reference evidence="1 2" key="1">
    <citation type="submission" date="2012-08" db="EMBL/GenBank/DDBJ databases">
        <title>Oryza genome evolution.</title>
        <authorList>
            <person name="Wing R.A."/>
        </authorList>
    </citation>
    <scope>NUCLEOTIDE SEQUENCE</scope>
</reference>
<reference evidence="2" key="2">
    <citation type="submission" date="2013-12" db="EMBL/GenBank/DDBJ databases">
        <authorList>
            <person name="Yu Y."/>
            <person name="Lee S."/>
            <person name="de Baynast K."/>
            <person name="Wissotski M."/>
            <person name="Liu L."/>
            <person name="Talag J."/>
            <person name="Goicoechea J."/>
            <person name="Angelova A."/>
            <person name="Jetty R."/>
            <person name="Kudrna D."/>
            <person name="Golser W."/>
            <person name="Rivera L."/>
            <person name="Zhang J."/>
            <person name="Wing R."/>
        </authorList>
    </citation>
    <scope>NUCLEOTIDE SEQUENCE</scope>
</reference>
<dbReference type="HOGENOM" id="CLU_1176897_0_0_1"/>
<dbReference type="AlphaFoldDB" id="A0A0D9XV80"/>
<protein>
    <submittedName>
        <fullName evidence="1">Uncharacterized protein</fullName>
    </submittedName>
</protein>
<dbReference type="Proteomes" id="UP000032180">
    <property type="component" value="Chromosome 11"/>
</dbReference>
<sequence length="236" mass="25989">MVSVMAPPGLRAAIAGAHPRRALLGGALNHPPVARTREIHGGDGKSSSARWPYTASMATRWSSPATVALRTLIEFQFEDNRALRLGWIGLVEMPHPVECDINIADEREELEVEGDLTLNFPELIGVPASHEAAVQVTPALAGPDEQIRSLERLLELLHRIPRLRLLHQWLSAAVELPQKVADHLDPPCELLARSPVPPYRLRRLRDHLDQAVGVYSGELRDGGGLRNQSHLAAFVE</sequence>
<dbReference type="Gramene" id="LPERR11G19000.1">
    <property type="protein sequence ID" value="LPERR11G19000.1"/>
    <property type="gene ID" value="LPERR11G19000"/>
</dbReference>
<organism evidence="1 2">
    <name type="scientific">Leersia perrieri</name>
    <dbReference type="NCBI Taxonomy" id="77586"/>
    <lineage>
        <taxon>Eukaryota</taxon>
        <taxon>Viridiplantae</taxon>
        <taxon>Streptophyta</taxon>
        <taxon>Embryophyta</taxon>
        <taxon>Tracheophyta</taxon>
        <taxon>Spermatophyta</taxon>
        <taxon>Magnoliopsida</taxon>
        <taxon>Liliopsida</taxon>
        <taxon>Poales</taxon>
        <taxon>Poaceae</taxon>
        <taxon>BOP clade</taxon>
        <taxon>Oryzoideae</taxon>
        <taxon>Oryzeae</taxon>
        <taxon>Oryzinae</taxon>
        <taxon>Leersia</taxon>
    </lineage>
</organism>
<name>A0A0D9XV80_9ORYZ</name>
<dbReference type="EnsemblPlants" id="LPERR11G19000.1">
    <property type="protein sequence ID" value="LPERR11G19000.1"/>
    <property type="gene ID" value="LPERR11G19000"/>
</dbReference>
<reference evidence="1" key="3">
    <citation type="submission" date="2015-04" db="UniProtKB">
        <authorList>
            <consortium name="EnsemblPlants"/>
        </authorList>
    </citation>
    <scope>IDENTIFICATION</scope>
</reference>
<accession>A0A0D9XV80</accession>
<proteinExistence type="predicted"/>
<evidence type="ECO:0000313" key="2">
    <source>
        <dbReference type="Proteomes" id="UP000032180"/>
    </source>
</evidence>
<keyword evidence="2" id="KW-1185">Reference proteome</keyword>
<evidence type="ECO:0000313" key="1">
    <source>
        <dbReference type="EnsemblPlants" id="LPERR11G19000.1"/>
    </source>
</evidence>